<dbReference type="GO" id="GO:0005096">
    <property type="term" value="F:GTPase activator activity"/>
    <property type="evidence" value="ECO:0007669"/>
    <property type="project" value="TreeGrafter"/>
</dbReference>
<dbReference type="Gene3D" id="2.30.29.30">
    <property type="entry name" value="Pleckstrin-homology domain (PH domain)/Phosphotyrosine-binding domain (PTB)"/>
    <property type="match status" value="4"/>
</dbReference>
<feature type="domain" description="RanBP2-type" evidence="8">
    <location>
        <begin position="1948"/>
        <end position="1977"/>
    </location>
</feature>
<evidence type="ECO:0000313" key="10">
    <source>
        <dbReference type="Proteomes" id="UP000007798"/>
    </source>
</evidence>
<dbReference type="InterPro" id="IPR045255">
    <property type="entry name" value="RanBP1-like"/>
</dbReference>
<feature type="compositionally biased region" description="Low complexity" evidence="6">
    <location>
        <begin position="969"/>
        <end position="989"/>
    </location>
</feature>
<dbReference type="SMART" id="SM00160">
    <property type="entry name" value="RanBD"/>
    <property type="match status" value="4"/>
</dbReference>
<feature type="compositionally biased region" description="Low complexity" evidence="6">
    <location>
        <begin position="1148"/>
        <end position="1166"/>
    </location>
</feature>
<evidence type="ECO:0000256" key="4">
    <source>
        <dbReference type="ARBA" id="ARBA00022833"/>
    </source>
</evidence>
<dbReference type="STRING" id="7260.B4NB79"/>
<reference evidence="9 10" key="1">
    <citation type="journal article" date="2007" name="Nature">
        <title>Evolution of genes and genomes on the Drosophila phylogeny.</title>
        <authorList>
            <consortium name="Drosophila 12 Genomes Consortium"/>
            <person name="Clark A.G."/>
            <person name="Eisen M.B."/>
            <person name="Smith D.R."/>
            <person name="Bergman C.M."/>
            <person name="Oliver B."/>
            <person name="Markow T.A."/>
            <person name="Kaufman T.C."/>
            <person name="Kellis M."/>
            <person name="Gelbart W."/>
            <person name="Iyer V.N."/>
            <person name="Pollard D.A."/>
            <person name="Sackton T.B."/>
            <person name="Larracuente A.M."/>
            <person name="Singh N.D."/>
            <person name="Abad J.P."/>
            <person name="Abt D.N."/>
            <person name="Adryan B."/>
            <person name="Aguade M."/>
            <person name="Akashi H."/>
            <person name="Anderson W.W."/>
            <person name="Aquadro C.F."/>
            <person name="Ardell D.H."/>
            <person name="Arguello R."/>
            <person name="Artieri C.G."/>
            <person name="Barbash D.A."/>
            <person name="Barker D."/>
            <person name="Barsanti P."/>
            <person name="Batterham P."/>
            <person name="Batzoglou S."/>
            <person name="Begun D."/>
            <person name="Bhutkar A."/>
            <person name="Blanco E."/>
            <person name="Bosak S.A."/>
            <person name="Bradley R.K."/>
            <person name="Brand A.D."/>
            <person name="Brent M.R."/>
            <person name="Brooks A.N."/>
            <person name="Brown R.H."/>
            <person name="Butlin R.K."/>
            <person name="Caggese C."/>
            <person name="Calvi B.R."/>
            <person name="Bernardo de Carvalho A."/>
            <person name="Caspi A."/>
            <person name="Castrezana S."/>
            <person name="Celniker S.E."/>
            <person name="Chang J.L."/>
            <person name="Chapple C."/>
            <person name="Chatterji S."/>
            <person name="Chinwalla A."/>
            <person name="Civetta A."/>
            <person name="Clifton S.W."/>
            <person name="Comeron J.M."/>
            <person name="Costello J.C."/>
            <person name="Coyne J.A."/>
            <person name="Daub J."/>
            <person name="David R.G."/>
            <person name="Delcher A.L."/>
            <person name="Delehaunty K."/>
            <person name="Do C.B."/>
            <person name="Ebling H."/>
            <person name="Edwards K."/>
            <person name="Eickbush T."/>
            <person name="Evans J.D."/>
            <person name="Filipski A."/>
            <person name="Findeiss S."/>
            <person name="Freyhult E."/>
            <person name="Fulton L."/>
            <person name="Fulton R."/>
            <person name="Garcia A.C."/>
            <person name="Gardiner A."/>
            <person name="Garfield D.A."/>
            <person name="Garvin B.E."/>
            <person name="Gibson G."/>
            <person name="Gilbert D."/>
            <person name="Gnerre S."/>
            <person name="Godfrey J."/>
            <person name="Good R."/>
            <person name="Gotea V."/>
            <person name="Gravely B."/>
            <person name="Greenberg A.J."/>
            <person name="Griffiths-Jones S."/>
            <person name="Gross S."/>
            <person name="Guigo R."/>
            <person name="Gustafson E.A."/>
            <person name="Haerty W."/>
            <person name="Hahn M.W."/>
            <person name="Halligan D.L."/>
            <person name="Halpern A.L."/>
            <person name="Halter G.M."/>
            <person name="Han M.V."/>
            <person name="Heger A."/>
            <person name="Hillier L."/>
            <person name="Hinrichs A.S."/>
            <person name="Holmes I."/>
            <person name="Hoskins R.A."/>
            <person name="Hubisz M.J."/>
            <person name="Hultmark D."/>
            <person name="Huntley M.A."/>
            <person name="Jaffe D.B."/>
            <person name="Jagadeeshan S."/>
            <person name="Jeck W.R."/>
            <person name="Johnson J."/>
            <person name="Jones C.D."/>
            <person name="Jordan W.C."/>
            <person name="Karpen G.H."/>
            <person name="Kataoka E."/>
            <person name="Keightley P.D."/>
            <person name="Kheradpour P."/>
            <person name="Kirkness E.F."/>
            <person name="Koerich L.B."/>
            <person name="Kristiansen K."/>
            <person name="Kudrna D."/>
            <person name="Kulathinal R.J."/>
            <person name="Kumar S."/>
            <person name="Kwok R."/>
            <person name="Lander E."/>
            <person name="Langley C.H."/>
            <person name="Lapoint R."/>
            <person name="Lazzaro B.P."/>
            <person name="Lee S.J."/>
            <person name="Levesque L."/>
            <person name="Li R."/>
            <person name="Lin C.F."/>
            <person name="Lin M.F."/>
            <person name="Lindblad-Toh K."/>
            <person name="Llopart A."/>
            <person name="Long M."/>
            <person name="Low L."/>
            <person name="Lozovsky E."/>
            <person name="Lu J."/>
            <person name="Luo M."/>
            <person name="Machado C.A."/>
            <person name="Makalowski W."/>
            <person name="Marzo M."/>
            <person name="Matsuda M."/>
            <person name="Matzkin L."/>
            <person name="McAllister B."/>
            <person name="McBride C.S."/>
            <person name="McKernan B."/>
            <person name="McKernan K."/>
            <person name="Mendez-Lago M."/>
            <person name="Minx P."/>
            <person name="Mollenhauer M.U."/>
            <person name="Montooth K."/>
            <person name="Mount S.M."/>
            <person name="Mu X."/>
            <person name="Myers E."/>
            <person name="Negre B."/>
            <person name="Newfeld S."/>
            <person name="Nielsen R."/>
            <person name="Noor M.A."/>
            <person name="O'Grady P."/>
            <person name="Pachter L."/>
            <person name="Papaceit M."/>
            <person name="Parisi M.J."/>
            <person name="Parisi M."/>
            <person name="Parts L."/>
            <person name="Pedersen J.S."/>
            <person name="Pesole G."/>
            <person name="Phillippy A.M."/>
            <person name="Ponting C.P."/>
            <person name="Pop M."/>
            <person name="Porcelli D."/>
            <person name="Powell J.R."/>
            <person name="Prohaska S."/>
            <person name="Pruitt K."/>
            <person name="Puig M."/>
            <person name="Quesneville H."/>
            <person name="Ram K.R."/>
            <person name="Rand D."/>
            <person name="Rasmussen M.D."/>
            <person name="Reed L.K."/>
            <person name="Reenan R."/>
            <person name="Reily A."/>
            <person name="Remington K.A."/>
            <person name="Rieger T.T."/>
            <person name="Ritchie M.G."/>
            <person name="Robin C."/>
            <person name="Rogers Y.H."/>
            <person name="Rohde C."/>
            <person name="Rozas J."/>
            <person name="Rubenfield M.J."/>
            <person name="Ruiz A."/>
            <person name="Russo S."/>
            <person name="Salzberg S.L."/>
            <person name="Sanchez-Gracia A."/>
            <person name="Saranga D.J."/>
            <person name="Sato H."/>
            <person name="Schaeffer S.W."/>
            <person name="Schatz M.C."/>
            <person name="Schlenke T."/>
            <person name="Schwartz R."/>
            <person name="Segarra C."/>
            <person name="Singh R.S."/>
            <person name="Sirot L."/>
            <person name="Sirota M."/>
            <person name="Sisneros N.B."/>
            <person name="Smith C.D."/>
            <person name="Smith T.F."/>
            <person name="Spieth J."/>
            <person name="Stage D.E."/>
            <person name="Stark A."/>
            <person name="Stephan W."/>
            <person name="Strausberg R.L."/>
            <person name="Strempel S."/>
            <person name="Sturgill D."/>
            <person name="Sutton G."/>
            <person name="Sutton G.G."/>
            <person name="Tao W."/>
            <person name="Teichmann S."/>
            <person name="Tobari Y.N."/>
            <person name="Tomimura Y."/>
            <person name="Tsolas J.M."/>
            <person name="Valente V.L."/>
            <person name="Venter E."/>
            <person name="Venter J.C."/>
            <person name="Vicario S."/>
            <person name="Vieira F.G."/>
            <person name="Vilella A.J."/>
            <person name="Villasante A."/>
            <person name="Walenz B."/>
            <person name="Wang J."/>
            <person name="Wasserman M."/>
            <person name="Watts T."/>
            <person name="Wilson D."/>
            <person name="Wilson R.K."/>
            <person name="Wing R.A."/>
            <person name="Wolfner M.F."/>
            <person name="Wong A."/>
            <person name="Wong G.K."/>
            <person name="Wu C.I."/>
            <person name="Wu G."/>
            <person name="Yamamoto D."/>
            <person name="Yang H.P."/>
            <person name="Yang S.P."/>
            <person name="Yorke J.A."/>
            <person name="Yoshida K."/>
            <person name="Zdobnov E."/>
            <person name="Zhang P."/>
            <person name="Zhang Y."/>
            <person name="Zimin A.V."/>
            <person name="Baldwin J."/>
            <person name="Abdouelleil A."/>
            <person name="Abdulkadir J."/>
            <person name="Abebe A."/>
            <person name="Abera B."/>
            <person name="Abreu J."/>
            <person name="Acer S.C."/>
            <person name="Aftuck L."/>
            <person name="Alexander A."/>
            <person name="An P."/>
            <person name="Anderson E."/>
            <person name="Anderson S."/>
            <person name="Arachi H."/>
            <person name="Azer M."/>
            <person name="Bachantsang P."/>
            <person name="Barry A."/>
            <person name="Bayul T."/>
            <person name="Berlin A."/>
            <person name="Bessette D."/>
            <person name="Bloom T."/>
            <person name="Blye J."/>
            <person name="Boguslavskiy L."/>
            <person name="Bonnet C."/>
            <person name="Boukhgalter B."/>
            <person name="Bourzgui I."/>
            <person name="Brown A."/>
            <person name="Cahill P."/>
            <person name="Channer S."/>
            <person name="Cheshatsang Y."/>
            <person name="Chuda L."/>
            <person name="Citroen M."/>
            <person name="Collymore A."/>
            <person name="Cooke P."/>
            <person name="Costello M."/>
            <person name="D'Aco K."/>
            <person name="Daza R."/>
            <person name="De Haan G."/>
            <person name="DeGray S."/>
            <person name="DeMaso C."/>
            <person name="Dhargay N."/>
            <person name="Dooley K."/>
            <person name="Dooley E."/>
            <person name="Doricent M."/>
            <person name="Dorje P."/>
            <person name="Dorjee K."/>
            <person name="Dupes A."/>
            <person name="Elong R."/>
            <person name="Falk J."/>
            <person name="Farina A."/>
            <person name="Faro S."/>
            <person name="Ferguson D."/>
            <person name="Fisher S."/>
            <person name="Foley C.D."/>
            <person name="Franke A."/>
            <person name="Friedrich D."/>
            <person name="Gadbois L."/>
            <person name="Gearin G."/>
            <person name="Gearin C.R."/>
            <person name="Giannoukos G."/>
            <person name="Goode T."/>
            <person name="Graham J."/>
            <person name="Grandbois E."/>
            <person name="Grewal S."/>
            <person name="Gyaltsen K."/>
            <person name="Hafez N."/>
            <person name="Hagos B."/>
            <person name="Hall J."/>
            <person name="Henson C."/>
            <person name="Hollinger A."/>
            <person name="Honan T."/>
            <person name="Huard M.D."/>
            <person name="Hughes L."/>
            <person name="Hurhula B."/>
            <person name="Husby M.E."/>
            <person name="Kamat A."/>
            <person name="Kanga B."/>
            <person name="Kashin S."/>
            <person name="Khazanovich D."/>
            <person name="Kisner P."/>
            <person name="Lance K."/>
            <person name="Lara M."/>
            <person name="Lee W."/>
            <person name="Lennon N."/>
            <person name="Letendre F."/>
            <person name="LeVine R."/>
            <person name="Lipovsky A."/>
            <person name="Liu X."/>
            <person name="Liu J."/>
            <person name="Liu S."/>
            <person name="Lokyitsang T."/>
            <person name="Lokyitsang Y."/>
            <person name="Lubonja R."/>
            <person name="Lui A."/>
            <person name="MacDonald P."/>
            <person name="Magnisalis V."/>
            <person name="Maru K."/>
            <person name="Matthews C."/>
            <person name="McCusker W."/>
            <person name="McDonough S."/>
            <person name="Mehta T."/>
            <person name="Meldrim J."/>
            <person name="Meneus L."/>
            <person name="Mihai O."/>
            <person name="Mihalev A."/>
            <person name="Mihova T."/>
            <person name="Mittelman R."/>
            <person name="Mlenga V."/>
            <person name="Montmayeur A."/>
            <person name="Mulrain L."/>
            <person name="Navidi A."/>
            <person name="Naylor J."/>
            <person name="Negash T."/>
            <person name="Nguyen T."/>
            <person name="Nguyen N."/>
            <person name="Nicol R."/>
            <person name="Norbu C."/>
            <person name="Norbu N."/>
            <person name="Novod N."/>
            <person name="O'Neill B."/>
            <person name="Osman S."/>
            <person name="Markiewicz E."/>
            <person name="Oyono O.L."/>
            <person name="Patti C."/>
            <person name="Phunkhang P."/>
            <person name="Pierre F."/>
            <person name="Priest M."/>
            <person name="Raghuraman S."/>
            <person name="Rege F."/>
            <person name="Reyes R."/>
            <person name="Rise C."/>
            <person name="Rogov P."/>
            <person name="Ross K."/>
            <person name="Ryan E."/>
            <person name="Settipalli S."/>
            <person name="Shea T."/>
            <person name="Sherpa N."/>
            <person name="Shi L."/>
            <person name="Shih D."/>
            <person name="Sparrow T."/>
            <person name="Spaulding J."/>
            <person name="Stalker J."/>
            <person name="Stange-Thomann N."/>
            <person name="Stavropoulos S."/>
            <person name="Stone C."/>
            <person name="Strader C."/>
            <person name="Tesfaye S."/>
            <person name="Thomson T."/>
            <person name="Thoulutsang Y."/>
            <person name="Thoulutsang D."/>
            <person name="Topham K."/>
            <person name="Topping I."/>
            <person name="Tsamla T."/>
            <person name="Vassiliev H."/>
            <person name="Vo A."/>
            <person name="Wangchuk T."/>
            <person name="Wangdi T."/>
            <person name="Weiand M."/>
            <person name="Wilkinson J."/>
            <person name="Wilson A."/>
            <person name="Yadav S."/>
            <person name="Young G."/>
            <person name="Yu Q."/>
            <person name="Zembek L."/>
            <person name="Zhong D."/>
            <person name="Zimmer A."/>
            <person name="Zwirko Z."/>
            <person name="Jaffe D.B."/>
            <person name="Alvarez P."/>
            <person name="Brockman W."/>
            <person name="Butler J."/>
            <person name="Chin C."/>
            <person name="Gnerre S."/>
            <person name="Grabherr M."/>
            <person name="Kleber M."/>
            <person name="Mauceli E."/>
            <person name="MacCallum I."/>
        </authorList>
    </citation>
    <scope>NUCLEOTIDE SEQUENCE [LARGE SCALE GENOMIC DNA]</scope>
    <source>
        <strain evidence="10">Tucson 14030-0811.24</strain>
    </source>
</reference>
<dbReference type="Pfam" id="PF00638">
    <property type="entry name" value="Ran_BP1"/>
    <property type="match status" value="4"/>
</dbReference>
<dbReference type="PROSITE" id="PS01358">
    <property type="entry name" value="ZF_RANBP2_1"/>
    <property type="match status" value="2"/>
</dbReference>
<dbReference type="PROSITE" id="PS50196">
    <property type="entry name" value="RANBD1"/>
    <property type="match status" value="4"/>
</dbReference>
<sequence>MFATRKEVDEQVHKLLGKVPPGPERDIKCLAVARLYIKIQEYTKAVEYLTCYLKVKDEVVAHRLIAQCLKHFKQPDNLRVLHHLQRCIQLNPRQRDVIREACQLILDDSSIYTQERAKYWLGLATEDSDELQESELIFSLRLKLNQQGRDKNGGGGGGDADNDDETLEILIHKELQARPQDVNVRVRLLLSYLEKKKIEKAFHYAYNVEFDLDEKCLSTNGDSTQAAVGSPFSQSIEWYRNVWLVLAKYEHSKNLKKSWSYWHLTLMTLDRLMSLSLDSNHALNDGTSQLFRFDQYLHKFSSELDKIQAGNQNDIQIDFLKSAQGHYSGQLMLHAVSLLFKRELTGNKNKWMGTLRDALPLLLLGYQINPFQNTQPHWLKHCDKSQRKLFHIWRTQTAFRCAQMGRTLLGCLRQDDSQDDDEYKEEINNHINQNQGNQDLPSLWLNSDDLLSEARQICADKQWRRQIYQILFTHGDQKLKEQTSHLVKNARLQQPLYDWPHVSDIESYEQEALLSSPQSLSQHVYLALCTKPENLGDHQRVRFYGNLRKDLKSNQNLSFCSPDSLTQIDIDIFLYAVVIQTQRKLSVQRETYDSTNVGNRSAGARPHMLPYINIFQQLTTPEQSNWWHLVQNWNSHQQFTDGNRTEQRAQLQVGLEAVRATNGPRMDLIILFQLGHILNSRQDRLSLQTRINLIFKQGFQMLRRQSQQELEPFMRYFKYSSASSTASLKLMHSLAEKAVTYLSKKAFKENQFEQFIEEMRGLHLPIASYLQAEAYRMLGDCSRTTKSSRARYLEQRQNCLQQTQQLLQSHPEHALAPIIGRDIKRCQQEAGHLHQQRSPDLHNNSSTYEDAEDADTEPDYYAGVTNSKVNESHNRSRGREALPDVTSLDVDRMFKKITTDFCQFKEDVNDNFEAMRQDVKTLTVTLEDMLKKLKLSTSSPGQEIDPAAALGLDDLFIMEDLAVPPPPQQHGTQTPQQNSQQQQQSQIQAQHHHHSQQQQPQLLPPNNHPGAGAFGAGPPSGFYNNGLPPLAAAAAANPAQAAAYSNQWMFDYYNLCHLYGPRNANFNLPPNPAMYGGSGPAAGGAPYPDAIGLYGQSPLAVPPPGPVPGTGPLNLVDSSTPVGGIGLPNPTTTSFFNTPTTPITTFGAPQLPGTQPQSLTQPPQQTVAPHTQPQKSSKSNPMNAPAAMFNRALNNQPVEKEPPANVVITNSDPLPKADALTSAAGQLQLSVTIPAQHIKPSLAPVPATTPLNPLLGTGATVPPAIAPGGAFNFNVGPQGSNIFGGGGGGGGDGGEITFSFKPQVAQAAAEKQKEKEKEQQQQKEEKPAAEEVDTSLDGSAELDYDPRPDLQGIIPLPDEIEVRTGEEDEEIKFSFRAKLFRHVDKEWKERGIGLIKILRNNSNGIYRVLMRRDQTHKICANHKITKDMELTQPAQDSEKKSFIWAANDFADETLHWEKFLVRFKLPETALQFKQAFKEAQNDMVKLKDKQDKQQSKVNKQDNFVTSTPANPVLSKPLELVKAQTAAVVTSTGPTAVNFVAKSLFGSTAPPSSTTTTTTTTPSPFANFSFSNMSNSKVNSSPFGNLSFGSVSALSTANSITSTNNTTLFTTALIKDSTVLNVNSTATPVGATTPAAEAEADILEEYVPTAQFTPVIPLPELVEVVTGEENESILFEHRAKLLRFDRESNEWKERGLGNIKLLQSKLNPQQIRLVMRREQIHKLCCNQRLLAETKFSYLKNSQTALTWAAKDYSEGEMTSELLCIRFKTADTCKAFFDEITKAQKLLSEQKPDDKKNKEEADKKPVVGFGDAFKPVSGSWNCESCYTNNGAGQLYCAACEAPKDKSVPPKSVNAGGLDGGSALNLSISSAGKFNFGFGSGGTTAATTTAVPPSAVSFGFGGSNKTKEKSPLPLVANAPAPVAVTTSAPSALGFGPNKNVSSGFGDVFKPKAGSWTCSSCYVTNEAELVKCKACETVKDGAEDKKESKLGSSSNINWPAASQFKFGFNSAAPATEKPFGSANFSFTPKASGIINTTSTSTSSVPASTGGTILGSNKFTFSMPKPSATEPKSPQADESANDNDYHVEEENNAYFAPVIPLPDKIEVRTGEEDEELLYEHRAKLYRLSQEGEWKERGLGNVKILQHKQTQKLRVVMRREQVLKICLNHILDLNVVYKPKDEKSWMFAVNDYSEGENILERFALRFKTPEIAQGFHQAVMKALNISPEDGVEQNVLAPATAASKEIQHLAEKLKLNEEFLLSEKKCTGCRGCDVDSFEFGSASVNENGKDSTEPRLPLYLPALKLPLKIQPAASIATTNTIQPVATNRTSIFKASSLSAAASGGFGSFGGFGQAISANSTISATTNQAEESKPFAAASNSFVFGSGKTENPLGFVFSASNNQSLQQSAESAVPKSIFGQTLSKTEDGEKVKSIFGGTSSNLFDGSGSGGGTAGGSAGFVFGSSSTAIPNISFADIGKEKNQTEKEKPLSNDNSKTESKTPVFGAFNFGSSLTNKEISSGTPKVFPDLAAKAGDDFASLVAKGQNTNAFQKSTTGGFYNLTHQNDFKNFQAAKVADGETEKIAASVEDEDADTTNDDNYDPYYAPIVDLPDEIVVTTGEENETKLFGERTKLYRFSPDTKQWKDRGVGEIKVLEHPELKTFRMVMRQEQIHKLILNMTISSSFKIEFMNDQGKSFLWANYNYCVDSEGKVGTEGVLERLACRFKKQEPADEFYKVVCSCIDRARTIDMEAGIILDNDEEAEDPLNDSAAEAEYAETETERSLKCVTEKSE</sequence>
<dbReference type="eggNOG" id="KOG0864">
    <property type="taxonomic scope" value="Eukaryota"/>
</dbReference>
<dbReference type="InterPro" id="IPR000156">
    <property type="entry name" value="Ran_bind_dom"/>
</dbReference>
<dbReference type="KEGG" id="dwi:6646946"/>
<feature type="domain" description="RanBP2-type" evidence="8">
    <location>
        <begin position="1814"/>
        <end position="1843"/>
    </location>
</feature>
<name>B4NB79_DROWI</name>
<dbReference type="PANTHER" id="PTHR23138">
    <property type="entry name" value="RAN BINDING PROTEIN"/>
    <property type="match status" value="1"/>
</dbReference>
<feature type="region of interest" description="Disordered" evidence="6">
    <location>
        <begin position="1303"/>
        <end position="1353"/>
    </location>
</feature>
<dbReference type="PROSITE" id="PS50199">
    <property type="entry name" value="ZF_RANBP2_2"/>
    <property type="match status" value="2"/>
</dbReference>
<keyword evidence="4" id="KW-0862">Zinc</keyword>
<feature type="region of interest" description="Disordered" evidence="6">
    <location>
        <begin position="1148"/>
        <end position="1184"/>
    </location>
</feature>
<evidence type="ECO:0000256" key="5">
    <source>
        <dbReference type="PROSITE-ProRule" id="PRU00322"/>
    </source>
</evidence>
<feature type="domain" description="RanBD1" evidence="7">
    <location>
        <begin position="1650"/>
        <end position="1787"/>
    </location>
</feature>
<keyword evidence="3 5" id="KW-0863">Zinc-finger</keyword>
<dbReference type="OrthoDB" id="2357150at2759"/>
<dbReference type="EMBL" id="CH964232">
    <property type="protein sequence ID" value="EDW81043.2"/>
    <property type="molecule type" value="Genomic_DNA"/>
</dbReference>
<dbReference type="GO" id="GO:0008270">
    <property type="term" value="F:zinc ion binding"/>
    <property type="evidence" value="ECO:0007669"/>
    <property type="project" value="UniProtKB-KW"/>
</dbReference>
<evidence type="ECO:0000256" key="1">
    <source>
        <dbReference type="ARBA" id="ARBA00022553"/>
    </source>
</evidence>
<feature type="domain" description="RanBD1" evidence="7">
    <location>
        <begin position="1349"/>
        <end position="1485"/>
    </location>
</feature>
<dbReference type="SUPFAM" id="SSF50729">
    <property type="entry name" value="PH domain-like"/>
    <property type="match status" value="4"/>
</dbReference>
<dbReference type="SUPFAM" id="SSF90209">
    <property type="entry name" value="Ran binding protein zinc finger-like"/>
    <property type="match status" value="1"/>
</dbReference>
<feature type="domain" description="RanBD1" evidence="7">
    <location>
        <begin position="2089"/>
        <end position="2216"/>
    </location>
</feature>
<dbReference type="InterPro" id="IPR011990">
    <property type="entry name" value="TPR-like_helical_dom_sf"/>
</dbReference>
<feature type="region of interest" description="Disordered" evidence="6">
    <location>
        <begin position="2051"/>
        <end position="2077"/>
    </location>
</feature>
<feature type="domain" description="RanBD1" evidence="7">
    <location>
        <begin position="2595"/>
        <end position="2738"/>
    </location>
</feature>
<keyword evidence="1" id="KW-0597">Phosphoprotein</keyword>
<feature type="compositionally biased region" description="Basic and acidic residues" evidence="6">
    <location>
        <begin position="2469"/>
        <end position="2491"/>
    </location>
</feature>
<feature type="compositionally biased region" description="Acidic residues" evidence="6">
    <location>
        <begin position="849"/>
        <end position="858"/>
    </location>
</feature>
<gene>
    <name evidence="9" type="primary">Dwil\GK11229</name>
    <name evidence="9" type="ORF">Dwil_GK11229</name>
</gene>
<dbReference type="Gene3D" id="1.25.40.10">
    <property type="entry name" value="Tetratricopeptide repeat domain"/>
    <property type="match status" value="1"/>
</dbReference>
<dbReference type="CDD" id="cd13172">
    <property type="entry name" value="RanBD2_RanBP2_insect-like"/>
    <property type="match status" value="1"/>
</dbReference>
<dbReference type="InterPro" id="IPR011993">
    <property type="entry name" value="PH-like_dom_sf"/>
</dbReference>
<proteinExistence type="predicted"/>
<evidence type="ECO:0000259" key="8">
    <source>
        <dbReference type="PROSITE" id="PS50199"/>
    </source>
</evidence>
<dbReference type="Pfam" id="PF00641">
    <property type="entry name" value="Zn_ribbon_RanBP"/>
    <property type="match status" value="2"/>
</dbReference>
<feature type="compositionally biased region" description="Low complexity" evidence="6">
    <location>
        <begin position="1008"/>
        <end position="1020"/>
    </location>
</feature>
<feature type="region of interest" description="Disordered" evidence="6">
    <location>
        <begin position="962"/>
        <end position="1020"/>
    </location>
</feature>
<dbReference type="HOGENOM" id="CLU_000378_0_0_1"/>
<evidence type="ECO:0000256" key="2">
    <source>
        <dbReference type="ARBA" id="ARBA00022723"/>
    </source>
</evidence>
<feature type="region of interest" description="Disordered" evidence="6">
    <location>
        <begin position="2763"/>
        <end position="2783"/>
    </location>
</feature>
<dbReference type="InParanoid" id="B4NB79"/>
<evidence type="ECO:0000256" key="6">
    <source>
        <dbReference type="SAM" id="MobiDB-lite"/>
    </source>
</evidence>
<organism evidence="9 10">
    <name type="scientific">Drosophila willistoni</name>
    <name type="common">Fruit fly</name>
    <dbReference type="NCBI Taxonomy" id="7260"/>
    <lineage>
        <taxon>Eukaryota</taxon>
        <taxon>Metazoa</taxon>
        <taxon>Ecdysozoa</taxon>
        <taxon>Arthropoda</taxon>
        <taxon>Hexapoda</taxon>
        <taxon>Insecta</taxon>
        <taxon>Pterygota</taxon>
        <taxon>Neoptera</taxon>
        <taxon>Endopterygota</taxon>
        <taxon>Diptera</taxon>
        <taxon>Brachycera</taxon>
        <taxon>Muscomorpha</taxon>
        <taxon>Ephydroidea</taxon>
        <taxon>Drosophilidae</taxon>
        <taxon>Drosophila</taxon>
        <taxon>Sophophora</taxon>
    </lineage>
</organism>
<evidence type="ECO:0008006" key="11">
    <source>
        <dbReference type="Google" id="ProtNLM"/>
    </source>
</evidence>
<protein>
    <recommendedName>
        <fullName evidence="11">E3 SUMO-protein ligase RanBP2</fullName>
    </recommendedName>
</protein>
<feature type="compositionally biased region" description="Polar residues" evidence="6">
    <location>
        <begin position="1167"/>
        <end position="1182"/>
    </location>
</feature>
<feature type="region of interest" description="Disordered" evidence="6">
    <location>
        <begin position="1487"/>
        <end position="1508"/>
    </location>
</feature>
<dbReference type="Gene3D" id="4.10.1060.10">
    <property type="entry name" value="Zinc finger, RanBP2-type"/>
    <property type="match status" value="2"/>
</dbReference>
<dbReference type="InterPro" id="IPR036443">
    <property type="entry name" value="Znf_RanBP2_sf"/>
</dbReference>
<evidence type="ECO:0000259" key="7">
    <source>
        <dbReference type="PROSITE" id="PS50196"/>
    </source>
</evidence>
<keyword evidence="10" id="KW-1185">Reference proteome</keyword>
<feature type="compositionally biased region" description="Polar residues" evidence="6">
    <location>
        <begin position="836"/>
        <end position="848"/>
    </location>
</feature>
<dbReference type="SMART" id="SM00547">
    <property type="entry name" value="ZnF_RBZ"/>
    <property type="match status" value="2"/>
</dbReference>
<dbReference type="PANTHER" id="PTHR23138:SF87">
    <property type="entry name" value="E3 SUMO-PROTEIN LIGASE RANBP2"/>
    <property type="match status" value="1"/>
</dbReference>
<evidence type="ECO:0000256" key="3">
    <source>
        <dbReference type="ARBA" id="ARBA00022771"/>
    </source>
</evidence>
<keyword evidence="2" id="KW-0479">Metal-binding</keyword>
<dbReference type="Proteomes" id="UP000007798">
    <property type="component" value="Unassembled WGS sequence"/>
</dbReference>
<feature type="compositionally biased region" description="Basic and acidic residues" evidence="6">
    <location>
        <begin position="2770"/>
        <end position="2783"/>
    </location>
</feature>
<dbReference type="InterPro" id="IPR001876">
    <property type="entry name" value="Znf_RanBP2"/>
</dbReference>
<feature type="region of interest" description="Disordered" evidence="6">
    <location>
        <begin position="2468"/>
        <end position="2491"/>
    </location>
</feature>
<evidence type="ECO:0000313" key="9">
    <source>
        <dbReference type="EMBL" id="EDW81043.2"/>
    </source>
</evidence>
<dbReference type="FunCoup" id="B4NB79">
    <property type="interactions" value="2170"/>
</dbReference>
<dbReference type="GO" id="GO:0005737">
    <property type="term" value="C:cytoplasm"/>
    <property type="evidence" value="ECO:0007669"/>
    <property type="project" value="TreeGrafter"/>
</dbReference>
<feature type="region of interest" description="Disordered" evidence="6">
    <location>
        <begin position="828"/>
        <end position="858"/>
    </location>
</feature>
<dbReference type="GO" id="GO:0005643">
    <property type="term" value="C:nuclear pore"/>
    <property type="evidence" value="ECO:0007669"/>
    <property type="project" value="TreeGrafter"/>
</dbReference>
<accession>B4NB79</accession>
<dbReference type="FunFam" id="2.30.29.30:FF:000018">
    <property type="entry name" value="E3 SUMO-protein ligase RanBP2"/>
    <property type="match status" value="3"/>
</dbReference>
<feature type="compositionally biased region" description="Basic and acidic residues" evidence="6">
    <location>
        <begin position="1310"/>
        <end position="1329"/>
    </location>
</feature>
<dbReference type="SUPFAM" id="SSF48452">
    <property type="entry name" value="TPR-like"/>
    <property type="match status" value="1"/>
</dbReference>